<dbReference type="InterPro" id="IPR038109">
    <property type="entry name" value="DNA_bind_recomb_sf"/>
</dbReference>
<dbReference type="Gene3D" id="3.90.1750.20">
    <property type="entry name" value="Putative Large Serine Recombinase, Chain B, Domain 2"/>
    <property type="match status" value="1"/>
</dbReference>
<dbReference type="SMART" id="SM00857">
    <property type="entry name" value="Resolvase"/>
    <property type="match status" value="1"/>
</dbReference>
<dbReference type="GO" id="GO:0003677">
    <property type="term" value="F:DNA binding"/>
    <property type="evidence" value="ECO:0007669"/>
    <property type="project" value="UniProtKB-KW"/>
</dbReference>
<gene>
    <name evidence="8" type="ORF">SAMN05660862_0016</name>
</gene>
<dbReference type="PROSITE" id="PS51737">
    <property type="entry name" value="RECOMBINASE_DNA_BIND"/>
    <property type="match status" value="1"/>
</dbReference>
<dbReference type="InterPro" id="IPR036162">
    <property type="entry name" value="Resolvase-like_N_sf"/>
</dbReference>
<dbReference type="RefSeq" id="WP_085474558.1">
    <property type="nucleotide sequence ID" value="NZ_FXAU01000010.1"/>
</dbReference>
<dbReference type="OrthoDB" id="9815006at2"/>
<evidence type="ECO:0000256" key="4">
    <source>
        <dbReference type="PIRSR" id="PIRSR606118-50"/>
    </source>
</evidence>
<feature type="domain" description="Recombinase" evidence="7">
    <location>
        <begin position="158"/>
        <end position="267"/>
    </location>
</feature>
<evidence type="ECO:0000256" key="5">
    <source>
        <dbReference type="PROSITE-ProRule" id="PRU10137"/>
    </source>
</evidence>
<name>A0A1X7LCT3_9SPHI</name>
<dbReference type="Gene3D" id="3.40.50.1390">
    <property type="entry name" value="Resolvase, N-terminal catalytic domain"/>
    <property type="match status" value="1"/>
</dbReference>
<dbReference type="GO" id="GO:0015074">
    <property type="term" value="P:DNA integration"/>
    <property type="evidence" value="ECO:0007669"/>
    <property type="project" value="UniProtKB-KW"/>
</dbReference>
<evidence type="ECO:0000256" key="1">
    <source>
        <dbReference type="ARBA" id="ARBA00022908"/>
    </source>
</evidence>
<proteinExistence type="predicted"/>
<evidence type="ECO:0000256" key="2">
    <source>
        <dbReference type="ARBA" id="ARBA00023125"/>
    </source>
</evidence>
<evidence type="ECO:0000313" key="8">
    <source>
        <dbReference type="EMBL" id="SMG51668.1"/>
    </source>
</evidence>
<feature type="domain" description="Resolvase/invertase-type recombinase catalytic" evidence="6">
    <location>
        <begin position="3"/>
        <end position="151"/>
    </location>
</feature>
<dbReference type="PANTHER" id="PTHR30461:SF2">
    <property type="entry name" value="SERINE RECOMBINASE PINE-RELATED"/>
    <property type="match status" value="1"/>
</dbReference>
<dbReference type="InterPro" id="IPR050639">
    <property type="entry name" value="SSR_resolvase"/>
</dbReference>
<dbReference type="InterPro" id="IPR011109">
    <property type="entry name" value="DNA_bind_recombinase_dom"/>
</dbReference>
<dbReference type="GO" id="GO:0000150">
    <property type="term" value="F:DNA strand exchange activity"/>
    <property type="evidence" value="ECO:0007669"/>
    <property type="project" value="InterPro"/>
</dbReference>
<evidence type="ECO:0000259" key="6">
    <source>
        <dbReference type="PROSITE" id="PS51736"/>
    </source>
</evidence>
<keyword evidence="9" id="KW-1185">Reference proteome</keyword>
<dbReference type="Pfam" id="PF00239">
    <property type="entry name" value="Resolvase"/>
    <property type="match status" value="1"/>
</dbReference>
<organism evidence="8 9">
    <name type="scientific">Sphingobacterium psychroaquaticum</name>
    <dbReference type="NCBI Taxonomy" id="561061"/>
    <lineage>
        <taxon>Bacteria</taxon>
        <taxon>Pseudomonadati</taxon>
        <taxon>Bacteroidota</taxon>
        <taxon>Sphingobacteriia</taxon>
        <taxon>Sphingobacteriales</taxon>
        <taxon>Sphingobacteriaceae</taxon>
        <taxon>Sphingobacterium</taxon>
    </lineage>
</organism>
<evidence type="ECO:0000256" key="3">
    <source>
        <dbReference type="ARBA" id="ARBA00023172"/>
    </source>
</evidence>
<dbReference type="InterPro" id="IPR006118">
    <property type="entry name" value="Recombinase_CS"/>
</dbReference>
<dbReference type="PROSITE" id="PS51736">
    <property type="entry name" value="RECOMBINASES_3"/>
    <property type="match status" value="1"/>
</dbReference>
<sequence>MKTAYLYVRVSTDEQKKKGYSLPEQEDRLLKYCDYNSIKVLGIYREDYSAKDFNRPEWKKLLAIVRQKPREDKNILFIKWDRFSRNIEYAYEMIGLLRKYNTTPIAIDQPIDLSVPESTVMLAVYLSVPEAENSRRAMNTANGIRRAKQMGRFPGKAPLGYINMSDFDGRKIIVPKQPEANIIKWVFRQLSKNTNKIDYIRKIADAKGLKCSRSHFFRIIRNPAYCGLISIKISSKEQQMVKGIHDPLISEVLFNEVQRIITRKRIVTSKTNELNETFYLKSFLLCPICYKRLCGSFSKGKTKRYPYYHCNAKCKTRVNALTLNDAYCSELQSLQLSKNVTELFSSILEDCNINIKKAEDIQQRNMLVRRLRDQELLLSQARKLFVASVLGNDDYYAIKREYQINSQSIKGELSNVNTKLENYKKHRELMSVSFIDVLQVFKHLETADKMHLVSLIPPNRFDLQKRSVSLHLDSALSKILLPKISEKQQP</sequence>
<dbReference type="AlphaFoldDB" id="A0A1X7LCT3"/>
<dbReference type="EMBL" id="FXAU01000010">
    <property type="protein sequence ID" value="SMG51668.1"/>
    <property type="molecule type" value="Genomic_DNA"/>
</dbReference>
<reference evidence="8 9" key="1">
    <citation type="submission" date="2017-04" db="EMBL/GenBank/DDBJ databases">
        <authorList>
            <person name="Afonso C.L."/>
            <person name="Miller P.J."/>
            <person name="Scott M.A."/>
            <person name="Spackman E."/>
            <person name="Goraichik I."/>
            <person name="Dimitrov K.M."/>
            <person name="Suarez D.L."/>
            <person name="Swayne D.E."/>
        </authorList>
    </citation>
    <scope>NUCLEOTIDE SEQUENCE [LARGE SCALE GENOMIC DNA]</scope>
    <source>
        <strain evidence="8 9">DSM 22418</strain>
    </source>
</reference>
<dbReference type="SUPFAM" id="SSF53041">
    <property type="entry name" value="Resolvase-like"/>
    <property type="match status" value="1"/>
</dbReference>
<evidence type="ECO:0000313" key="9">
    <source>
        <dbReference type="Proteomes" id="UP000192980"/>
    </source>
</evidence>
<accession>A0A1X7LCT3</accession>
<dbReference type="PANTHER" id="PTHR30461">
    <property type="entry name" value="DNA-INVERTASE FROM LAMBDOID PROPHAGE"/>
    <property type="match status" value="1"/>
</dbReference>
<keyword evidence="2" id="KW-0238">DNA-binding</keyword>
<keyword evidence="1" id="KW-0229">DNA integration</keyword>
<dbReference type="CDD" id="cd00338">
    <property type="entry name" value="Ser_Recombinase"/>
    <property type="match status" value="1"/>
</dbReference>
<dbReference type="InterPro" id="IPR006119">
    <property type="entry name" value="Resolv_N"/>
</dbReference>
<dbReference type="Proteomes" id="UP000192980">
    <property type="component" value="Unassembled WGS sequence"/>
</dbReference>
<feature type="active site" description="O-(5'-phospho-DNA)-serine intermediate" evidence="4 5">
    <location>
        <position position="11"/>
    </location>
</feature>
<evidence type="ECO:0000259" key="7">
    <source>
        <dbReference type="PROSITE" id="PS51737"/>
    </source>
</evidence>
<keyword evidence="3" id="KW-0233">DNA recombination</keyword>
<dbReference type="Pfam" id="PF07508">
    <property type="entry name" value="Recombinase"/>
    <property type="match status" value="1"/>
</dbReference>
<dbReference type="PROSITE" id="PS00397">
    <property type="entry name" value="RECOMBINASES_1"/>
    <property type="match status" value="1"/>
</dbReference>
<dbReference type="STRING" id="561061.SAMN05660862_0016"/>
<protein>
    <submittedName>
        <fullName evidence="8">Site-specific DNA recombinase</fullName>
    </submittedName>
</protein>